<dbReference type="OrthoDB" id="8662382at2"/>
<dbReference type="EMBL" id="JWJG01000028">
    <property type="protein sequence ID" value="KIF80418.1"/>
    <property type="molecule type" value="Genomic_DNA"/>
</dbReference>
<dbReference type="STRING" id="709839.TSA66_05640"/>
<name>A0A0C1Y083_9BURK</name>
<protein>
    <recommendedName>
        <fullName evidence="4">Lipoprotein</fullName>
    </recommendedName>
</protein>
<evidence type="ECO:0000313" key="3">
    <source>
        <dbReference type="Proteomes" id="UP000031572"/>
    </source>
</evidence>
<feature type="signal peptide" evidence="1">
    <location>
        <begin position="1"/>
        <end position="21"/>
    </location>
</feature>
<dbReference type="RefSeq" id="WP_040039325.1">
    <property type="nucleotide sequence ID" value="NZ_JWJG01000028.1"/>
</dbReference>
<feature type="chain" id="PRO_5002142677" description="Lipoprotein" evidence="1">
    <location>
        <begin position="22"/>
        <end position="76"/>
    </location>
</feature>
<comment type="caution">
    <text evidence="2">The sequence shown here is derived from an EMBL/GenBank/DDBJ whole genome shotgun (WGS) entry which is preliminary data.</text>
</comment>
<accession>A0A0C1Y083</accession>
<evidence type="ECO:0000256" key="1">
    <source>
        <dbReference type="SAM" id="SignalP"/>
    </source>
</evidence>
<reference evidence="2 3" key="1">
    <citation type="submission" date="2014-12" db="EMBL/GenBank/DDBJ databases">
        <title>Denitrispirillum autotrophicum gen. nov., sp. nov., Denitrifying, Facultatively Autotrophic Bacteria Isolated from Rice Paddy Soil.</title>
        <authorList>
            <person name="Ishii S."/>
            <person name="Ashida N."/>
            <person name="Ohno H."/>
            <person name="Otsuka S."/>
            <person name="Yokota A."/>
            <person name="Senoo K."/>
        </authorList>
    </citation>
    <scope>NUCLEOTIDE SEQUENCE [LARGE SCALE GENOMIC DNA]</scope>
    <source>
        <strain evidence="2 3">TSA66</strain>
    </source>
</reference>
<dbReference type="AlphaFoldDB" id="A0A0C1Y083"/>
<sequence>MKPIVLLLAAAAVLLSGCSEPDQKKTSDNTNRHDVAPWQGAKDLYVVNGWTPGNQGSWENQIRSRGQLQNEYVKTN</sequence>
<gene>
    <name evidence="2" type="ORF">TSA66_05640</name>
</gene>
<dbReference type="PROSITE" id="PS51257">
    <property type="entry name" value="PROKAR_LIPOPROTEIN"/>
    <property type="match status" value="1"/>
</dbReference>
<dbReference type="Proteomes" id="UP000031572">
    <property type="component" value="Unassembled WGS sequence"/>
</dbReference>
<evidence type="ECO:0008006" key="4">
    <source>
        <dbReference type="Google" id="ProtNLM"/>
    </source>
</evidence>
<proteinExistence type="predicted"/>
<evidence type="ECO:0000313" key="2">
    <source>
        <dbReference type="EMBL" id="KIF80418.1"/>
    </source>
</evidence>
<keyword evidence="3" id="KW-1185">Reference proteome</keyword>
<keyword evidence="1" id="KW-0732">Signal</keyword>
<organism evidence="2 3">
    <name type="scientific">Noviherbaspirillum autotrophicum</name>
    <dbReference type="NCBI Taxonomy" id="709839"/>
    <lineage>
        <taxon>Bacteria</taxon>
        <taxon>Pseudomonadati</taxon>
        <taxon>Pseudomonadota</taxon>
        <taxon>Betaproteobacteria</taxon>
        <taxon>Burkholderiales</taxon>
        <taxon>Oxalobacteraceae</taxon>
        <taxon>Noviherbaspirillum</taxon>
    </lineage>
</organism>